<dbReference type="SUPFAM" id="SSF117281">
    <property type="entry name" value="Kelch motif"/>
    <property type="match status" value="2"/>
</dbReference>
<dbReference type="STRING" id="1081109.A0A168EUY2"/>
<dbReference type="Gene3D" id="2.120.10.80">
    <property type="entry name" value="Kelch-type beta propeller"/>
    <property type="match status" value="2"/>
</dbReference>
<proteinExistence type="predicted"/>
<evidence type="ECO:0000313" key="5">
    <source>
        <dbReference type="Proteomes" id="UP000078544"/>
    </source>
</evidence>
<dbReference type="InterPro" id="IPR015915">
    <property type="entry name" value="Kelch-typ_b-propeller"/>
</dbReference>
<protein>
    <submittedName>
        <fullName evidence="4">Kelch-type beta propeller</fullName>
    </submittedName>
</protein>
<name>A0A168EUY2_9HYPO</name>
<gene>
    <name evidence="4" type="ORF">AAL_02726</name>
</gene>
<evidence type="ECO:0000256" key="3">
    <source>
        <dbReference type="SAM" id="MobiDB-lite"/>
    </source>
</evidence>
<evidence type="ECO:0000256" key="1">
    <source>
        <dbReference type="ARBA" id="ARBA00022737"/>
    </source>
</evidence>
<dbReference type="PANTHER" id="PTHR47435:SF4">
    <property type="entry name" value="KELCH REPEAT PROTEIN (AFU_ORTHOLOGUE AFUA_5G12780)"/>
    <property type="match status" value="1"/>
</dbReference>
<dbReference type="Proteomes" id="UP000078544">
    <property type="component" value="Unassembled WGS sequence"/>
</dbReference>
<keyword evidence="1" id="KW-0677">Repeat</keyword>
<keyword evidence="2" id="KW-0408">Iron</keyword>
<accession>A0A168EUY2</accession>
<dbReference type="EMBL" id="AZGY01000004">
    <property type="protein sequence ID" value="KZZ99175.1"/>
    <property type="molecule type" value="Genomic_DNA"/>
</dbReference>
<organism evidence="4 5">
    <name type="scientific">Moelleriella libera RCEF 2490</name>
    <dbReference type="NCBI Taxonomy" id="1081109"/>
    <lineage>
        <taxon>Eukaryota</taxon>
        <taxon>Fungi</taxon>
        <taxon>Dikarya</taxon>
        <taxon>Ascomycota</taxon>
        <taxon>Pezizomycotina</taxon>
        <taxon>Sordariomycetes</taxon>
        <taxon>Hypocreomycetidae</taxon>
        <taxon>Hypocreales</taxon>
        <taxon>Clavicipitaceae</taxon>
        <taxon>Moelleriella</taxon>
    </lineage>
</organism>
<comment type="caution">
    <text evidence="4">The sequence shown here is derived from an EMBL/GenBank/DDBJ whole genome shotgun (WGS) entry which is preliminary data.</text>
</comment>
<evidence type="ECO:0000256" key="2">
    <source>
        <dbReference type="ARBA" id="ARBA00023004"/>
    </source>
</evidence>
<dbReference type="OrthoDB" id="10250130at2759"/>
<reference evidence="4 5" key="1">
    <citation type="journal article" date="2016" name="Genome Biol. Evol.">
        <title>Divergent and convergent evolution of fungal pathogenicity.</title>
        <authorList>
            <person name="Shang Y."/>
            <person name="Xiao G."/>
            <person name="Zheng P."/>
            <person name="Cen K."/>
            <person name="Zhan S."/>
            <person name="Wang C."/>
        </authorList>
    </citation>
    <scope>NUCLEOTIDE SEQUENCE [LARGE SCALE GENOMIC DNA]</scope>
    <source>
        <strain evidence="4 5">RCEF 2490</strain>
    </source>
</reference>
<evidence type="ECO:0000313" key="4">
    <source>
        <dbReference type="EMBL" id="KZZ99175.1"/>
    </source>
</evidence>
<dbReference type="PANTHER" id="PTHR47435">
    <property type="entry name" value="KELCH REPEAT PROTEIN (AFU_ORTHOLOGUE AFUA_5G12780)"/>
    <property type="match status" value="1"/>
</dbReference>
<dbReference type="AlphaFoldDB" id="A0A168EUY2"/>
<keyword evidence="5" id="KW-1185">Reference proteome</keyword>
<sequence length="339" mass="35979">MPSLSARWTRIVSNARLDRSSQTLSVLGSQAYIFGGEVVPRQPVDNYVDKIDIPVKGHVQLQTSSTSPSARVGTASVAAANSNTIWLFSGRGGLAMDPIEENGSLWRYDTATSSWDMVHATNASDAFPAARSYHAMCFDGSRTIYLHAGCPSSGRLSDLWAFDTERHTWTELPAAPGPARGGTSIAFSTGKVFRMGGFDGTSEQGGSIDAYDPETRSWSTTDFVPDGVAGPSPRSVGTLLAMKDAAGRPVLVTMFGECDPSSLGHAGAGKMLGDAWAFDIQSQAWKKLEFEGGGDDDVPPPPRGWFAADTADGATAAIVHGGLAEDNSRLGDVWRLDWA</sequence>
<feature type="region of interest" description="Disordered" evidence="3">
    <location>
        <begin position="201"/>
        <end position="230"/>
    </location>
</feature>
<dbReference type="GO" id="GO:0019760">
    <property type="term" value="P:glucosinolate metabolic process"/>
    <property type="evidence" value="ECO:0007669"/>
    <property type="project" value="UniProtKB-ARBA"/>
</dbReference>
<dbReference type="Pfam" id="PF24681">
    <property type="entry name" value="Kelch_KLHDC2_KLHL20_DRC7"/>
    <property type="match status" value="1"/>
</dbReference>